<evidence type="ECO:0000313" key="1">
    <source>
        <dbReference type="EMBL" id="CAB4041729.1"/>
    </source>
</evidence>
<sequence>MDIFLDFISQEKEYLQFTPRIQLDKWLVESILNTFDSEWDRLVGRVLLGLDRSRKELKHLGINEEDVTKNTEKVLNVVEDISQANITAKEQVELHLQEKMKSLEDQLQKKKDLIKQKVTWPQYILNDIKSSITDLKGRVADIDNLLSPETSAHKQRLNQMRKRKASQIVEEKRYKRRKLTNQGAPRKINDEEEEFLAKCIEDKATYHGRRHDLVMYTNRRVKSRDLLNIANYRLLKSGKKMIKSATTVYNRCKPKSKRSIQAKKHIGKSLMCFKKPPKAEDKDNENTHYQRAHVKNIKMSLFSESAGTVKDYSLLHSMDDKAYLRPGTGEGFAGAQKRKILTVADAEKARKLPK</sequence>
<keyword evidence="1" id="KW-0695">RNA-directed DNA polymerase</keyword>
<dbReference type="EMBL" id="CACRXK020028826">
    <property type="protein sequence ID" value="CAB4041729.1"/>
    <property type="molecule type" value="Genomic_DNA"/>
</dbReference>
<evidence type="ECO:0000313" key="2">
    <source>
        <dbReference type="Proteomes" id="UP001152795"/>
    </source>
</evidence>
<organism evidence="1 2">
    <name type="scientific">Paramuricea clavata</name>
    <name type="common">Red gorgonian</name>
    <name type="synonym">Violescent sea-whip</name>
    <dbReference type="NCBI Taxonomy" id="317549"/>
    <lineage>
        <taxon>Eukaryota</taxon>
        <taxon>Metazoa</taxon>
        <taxon>Cnidaria</taxon>
        <taxon>Anthozoa</taxon>
        <taxon>Octocorallia</taxon>
        <taxon>Malacalcyonacea</taxon>
        <taxon>Plexauridae</taxon>
        <taxon>Paramuricea</taxon>
    </lineage>
</organism>
<keyword evidence="2" id="KW-1185">Reference proteome</keyword>
<proteinExistence type="predicted"/>
<dbReference type="AlphaFoldDB" id="A0A6S7LSW5"/>
<dbReference type="OrthoDB" id="5981116at2759"/>
<name>A0A6S7LSW5_PARCT</name>
<reference evidence="1" key="1">
    <citation type="submission" date="2020-04" db="EMBL/GenBank/DDBJ databases">
        <authorList>
            <person name="Alioto T."/>
            <person name="Alioto T."/>
            <person name="Gomez Garrido J."/>
        </authorList>
    </citation>
    <scope>NUCLEOTIDE SEQUENCE</scope>
    <source>
        <strain evidence="1">A484AB</strain>
    </source>
</reference>
<keyword evidence="1" id="KW-0808">Transferase</keyword>
<dbReference type="GO" id="GO:0003964">
    <property type="term" value="F:RNA-directed DNA polymerase activity"/>
    <property type="evidence" value="ECO:0007669"/>
    <property type="project" value="UniProtKB-KW"/>
</dbReference>
<dbReference type="Proteomes" id="UP001152795">
    <property type="component" value="Unassembled WGS sequence"/>
</dbReference>
<comment type="caution">
    <text evidence="1">The sequence shown here is derived from an EMBL/GenBank/DDBJ whole genome shotgun (WGS) entry which is preliminary data.</text>
</comment>
<keyword evidence="1" id="KW-0548">Nucleotidyltransferase</keyword>
<protein>
    <submittedName>
        <fullName evidence="1">RNA-directed DNA polymerase from transposon X-element</fullName>
    </submittedName>
</protein>
<gene>
    <name evidence="1" type="ORF">PACLA_8A087187</name>
</gene>
<accession>A0A6S7LSW5</accession>